<dbReference type="AlphaFoldDB" id="A0AAD9YV75"/>
<dbReference type="Proteomes" id="UP001281614">
    <property type="component" value="Unassembled WGS sequence"/>
</dbReference>
<comment type="caution">
    <text evidence="1">The sequence shown here is derived from an EMBL/GenBank/DDBJ whole genome shotgun (WGS) entry which is preliminary data.</text>
</comment>
<evidence type="ECO:0000313" key="1">
    <source>
        <dbReference type="EMBL" id="KAK2777397.1"/>
    </source>
</evidence>
<dbReference type="EMBL" id="VYYT01000019">
    <property type="protein sequence ID" value="KAK2777397.1"/>
    <property type="molecule type" value="Genomic_DNA"/>
</dbReference>
<gene>
    <name evidence="1" type="ORF">CKAH01_12082</name>
</gene>
<proteinExistence type="predicted"/>
<keyword evidence="2" id="KW-1185">Reference proteome</keyword>
<name>A0AAD9YV75_COLKA</name>
<reference evidence="1" key="1">
    <citation type="submission" date="2023-02" db="EMBL/GenBank/DDBJ databases">
        <title>Colletotrichum kahawae CIFC_Que2 genome sequencing and assembly.</title>
        <authorList>
            <person name="Baroncelli R."/>
        </authorList>
    </citation>
    <scope>NUCLEOTIDE SEQUENCE</scope>
    <source>
        <strain evidence="1">CIFC_Que2</strain>
    </source>
</reference>
<sequence>MLKNLFIYVLNTLLLTIKYLKKLY</sequence>
<organism evidence="1 2">
    <name type="scientific">Colletotrichum kahawae</name>
    <name type="common">Coffee berry disease fungus</name>
    <dbReference type="NCBI Taxonomy" id="34407"/>
    <lineage>
        <taxon>Eukaryota</taxon>
        <taxon>Fungi</taxon>
        <taxon>Dikarya</taxon>
        <taxon>Ascomycota</taxon>
        <taxon>Pezizomycotina</taxon>
        <taxon>Sordariomycetes</taxon>
        <taxon>Hypocreomycetidae</taxon>
        <taxon>Glomerellales</taxon>
        <taxon>Glomerellaceae</taxon>
        <taxon>Colletotrichum</taxon>
        <taxon>Colletotrichum gloeosporioides species complex</taxon>
    </lineage>
</organism>
<protein>
    <submittedName>
        <fullName evidence="1">Uncharacterized protein</fullName>
    </submittedName>
</protein>
<accession>A0AAD9YV75</accession>
<evidence type="ECO:0000313" key="2">
    <source>
        <dbReference type="Proteomes" id="UP001281614"/>
    </source>
</evidence>